<keyword evidence="1" id="KW-0129">CBS domain</keyword>
<evidence type="ECO:0000259" key="2">
    <source>
        <dbReference type="PROSITE" id="PS51371"/>
    </source>
</evidence>
<dbReference type="Gene3D" id="3.10.580.10">
    <property type="entry name" value="CBS-domain"/>
    <property type="match status" value="1"/>
</dbReference>
<name>A0A7L8AF02_9FLAO</name>
<gene>
    <name evidence="3" type="ORF">H9I45_14390</name>
</gene>
<dbReference type="AlphaFoldDB" id="A0A7L8AF02"/>
<dbReference type="EMBL" id="CP061813">
    <property type="protein sequence ID" value="QOD60514.1"/>
    <property type="molecule type" value="Genomic_DNA"/>
</dbReference>
<organism evidence="3 4">
    <name type="scientific">Polaribacter haliotis</name>
    <dbReference type="NCBI Taxonomy" id="1888915"/>
    <lineage>
        <taxon>Bacteria</taxon>
        <taxon>Pseudomonadati</taxon>
        <taxon>Bacteroidota</taxon>
        <taxon>Flavobacteriia</taxon>
        <taxon>Flavobacteriales</taxon>
        <taxon>Flavobacteriaceae</taxon>
    </lineage>
</organism>
<dbReference type="InterPro" id="IPR000644">
    <property type="entry name" value="CBS_dom"/>
</dbReference>
<evidence type="ECO:0000313" key="3">
    <source>
        <dbReference type="EMBL" id="QOD60514.1"/>
    </source>
</evidence>
<evidence type="ECO:0000256" key="1">
    <source>
        <dbReference type="PROSITE-ProRule" id="PRU00703"/>
    </source>
</evidence>
<dbReference type="Pfam" id="PF00571">
    <property type="entry name" value="CBS"/>
    <property type="match status" value="2"/>
</dbReference>
<dbReference type="InterPro" id="IPR046342">
    <property type="entry name" value="CBS_dom_sf"/>
</dbReference>
<dbReference type="PROSITE" id="PS51371">
    <property type="entry name" value="CBS"/>
    <property type="match status" value="1"/>
</dbReference>
<dbReference type="OrthoDB" id="1523762at2"/>
<dbReference type="KEGG" id="phal:H9I45_14390"/>
<dbReference type="Proteomes" id="UP000516764">
    <property type="component" value="Chromosome"/>
</dbReference>
<accession>A0A7L8AF02</accession>
<feature type="domain" description="CBS" evidence="2">
    <location>
        <begin position="65"/>
        <end position="127"/>
    </location>
</feature>
<proteinExistence type="predicted"/>
<evidence type="ECO:0000313" key="4">
    <source>
        <dbReference type="Proteomes" id="UP000516764"/>
    </source>
</evidence>
<dbReference type="SUPFAM" id="SSF54631">
    <property type="entry name" value="CBS-domain pair"/>
    <property type="match status" value="1"/>
</dbReference>
<keyword evidence="4" id="KW-1185">Reference proteome</keyword>
<reference evidence="3 4" key="1">
    <citation type="journal article" date="2016" name="Int. J. Syst. Evol. Microbiol.">
        <title>Polaribacter haliotis sp. nov., isolated from the gut of abalone Haliotis discus hannai.</title>
        <authorList>
            <person name="Kim Y.O."/>
            <person name="Park I.S."/>
            <person name="Park S."/>
            <person name="Nam B.H."/>
            <person name="Park J.M."/>
            <person name="Kim D.G."/>
            <person name="Yoon J.H."/>
        </authorList>
    </citation>
    <scope>NUCLEOTIDE SEQUENCE [LARGE SCALE GENOMIC DNA]</scope>
    <source>
        <strain evidence="3 4">KCTC 52418</strain>
    </source>
</reference>
<sequence>MNITDYILNEIKALSLKSSVKEAKNLFDNFPITHFPVIENSKLLGSFAEDDIHTIENKKDELVVYSHLLNSFYVDEKATVLELLKIFADNDTNIIPVLNKEKDYIGYYDLCDVLDVFSTSPFMVEDSETLIIEKIENDYSMSKVCQIVESNGGKLLGIYISERKGDFVQVTLKIVAEDINEIMHTFRRYDYKIVSTHENDIYLEDLKNRSDYLQKYLEM</sequence>
<protein>
    <submittedName>
        <fullName evidence="3">CBS domain-containing protein</fullName>
    </submittedName>
</protein>
<dbReference type="RefSeq" id="WP_088354434.1">
    <property type="nucleotide sequence ID" value="NZ_CP061813.1"/>
</dbReference>